<evidence type="ECO:0008006" key="4">
    <source>
        <dbReference type="Google" id="ProtNLM"/>
    </source>
</evidence>
<dbReference type="Proteomes" id="UP000190166">
    <property type="component" value="Unassembled WGS sequence"/>
</dbReference>
<dbReference type="AlphaFoldDB" id="A0A1T5P8P5"/>
<proteinExistence type="predicted"/>
<name>A0A1T5P8P5_9BACT</name>
<keyword evidence="1" id="KW-1133">Transmembrane helix</keyword>
<evidence type="ECO:0000313" key="3">
    <source>
        <dbReference type="Proteomes" id="UP000190166"/>
    </source>
</evidence>
<keyword evidence="1" id="KW-0812">Transmembrane</keyword>
<dbReference type="EMBL" id="FUZZ01000004">
    <property type="protein sequence ID" value="SKD09091.1"/>
    <property type="molecule type" value="Genomic_DNA"/>
</dbReference>
<organism evidence="2 3">
    <name type="scientific">Chitinophaga ginsengisegetis</name>
    <dbReference type="NCBI Taxonomy" id="393003"/>
    <lineage>
        <taxon>Bacteria</taxon>
        <taxon>Pseudomonadati</taxon>
        <taxon>Bacteroidota</taxon>
        <taxon>Chitinophagia</taxon>
        <taxon>Chitinophagales</taxon>
        <taxon>Chitinophagaceae</taxon>
        <taxon>Chitinophaga</taxon>
    </lineage>
</organism>
<keyword evidence="3" id="KW-1185">Reference proteome</keyword>
<keyword evidence="1" id="KW-0472">Membrane</keyword>
<dbReference type="STRING" id="393003.SAMN05660461_4970"/>
<feature type="transmembrane region" description="Helical" evidence="1">
    <location>
        <begin position="99"/>
        <end position="117"/>
    </location>
</feature>
<sequence>MKDLPLLKKILWADCLLGGSTVVVGLLWFRTLAVFLGLPVNIVAMIAVVTLAYALLAVSLALQRQPSVLQLRALVYANWLWTITSVVLLIFYISGTTLFGTAFLILQVVVAGMLAYLEGRHIT</sequence>
<feature type="transmembrane region" description="Helical" evidence="1">
    <location>
        <begin position="74"/>
        <end position="93"/>
    </location>
</feature>
<accession>A0A1T5P8P5</accession>
<dbReference type="RefSeq" id="WP_079472234.1">
    <property type="nucleotide sequence ID" value="NZ_FUZZ01000004.1"/>
</dbReference>
<gene>
    <name evidence="2" type="ORF">SAMN05660461_4970</name>
</gene>
<evidence type="ECO:0000313" key="2">
    <source>
        <dbReference type="EMBL" id="SKD09091.1"/>
    </source>
</evidence>
<feature type="transmembrane region" description="Helical" evidence="1">
    <location>
        <begin position="12"/>
        <end position="36"/>
    </location>
</feature>
<reference evidence="2 3" key="1">
    <citation type="submission" date="2017-02" db="EMBL/GenBank/DDBJ databases">
        <authorList>
            <person name="Peterson S.W."/>
        </authorList>
    </citation>
    <scope>NUCLEOTIDE SEQUENCE [LARGE SCALE GENOMIC DNA]</scope>
    <source>
        <strain evidence="2 3">DSM 18108</strain>
    </source>
</reference>
<feature type="transmembrane region" description="Helical" evidence="1">
    <location>
        <begin position="42"/>
        <end position="62"/>
    </location>
</feature>
<protein>
    <recommendedName>
        <fullName evidence="4">Integral membrane protein</fullName>
    </recommendedName>
</protein>
<evidence type="ECO:0000256" key="1">
    <source>
        <dbReference type="SAM" id="Phobius"/>
    </source>
</evidence>